<dbReference type="Proteomes" id="UP001139179">
    <property type="component" value="Unassembled WGS sequence"/>
</dbReference>
<evidence type="ECO:0000259" key="3">
    <source>
        <dbReference type="Pfam" id="PF13800"/>
    </source>
</evidence>
<dbReference type="Pfam" id="PF13800">
    <property type="entry name" value="Sigma_reg_N"/>
    <property type="match status" value="1"/>
</dbReference>
<feature type="transmembrane region" description="Helical" evidence="1">
    <location>
        <begin position="73"/>
        <end position="98"/>
    </location>
</feature>
<dbReference type="InterPro" id="IPR029101">
    <property type="entry name" value="Sigma_reg_N"/>
</dbReference>
<dbReference type="InterPro" id="IPR025672">
    <property type="entry name" value="Sigma_reg_C_dom"/>
</dbReference>
<dbReference type="EMBL" id="JAMBOL010000008">
    <property type="protein sequence ID" value="MCM3714518.1"/>
    <property type="molecule type" value="Genomic_DNA"/>
</dbReference>
<keyword evidence="1" id="KW-0472">Membrane</keyword>
<sequence length="385" mass="44389">MNDEFKRKLEAYEKGELPEAEVDEFESELDKLETYQEFLQATDEQIGTKTDAAHDKRQKKILRRGKWKARIQTALVALSLFIVFTILSGIFTSVYYSWGKPDRIDVFRNIIDHTLTVTNPYGYLGRTSTSTKAYFGLEATRDLNKMVGHDRMIVGEMKVNFLFSLMAMPEEQKYGRVSQDWPAFTYPGTGSRGMSDWAQLEELPEGTVISAYVSFSELLETKEVLDSFEGRNMDLLWLAVDTGIELNELTEGVIFEPIGFPKFPIWHDDDFIVTERKEEAGGWFGGSIVSESASSPEYEAGDQSVLQQQFMKTLAFLERHERKANNLVFDRLRLAERIEYLNENGFHHYGAVITGPTKEILQLRDEAWITELEIDEVAFWNWENR</sequence>
<keyword evidence="1" id="KW-0812">Transmembrane</keyword>
<organism evidence="4 5">
    <name type="scientific">Halalkalibacter oceani</name>
    <dbReference type="NCBI Taxonomy" id="1653776"/>
    <lineage>
        <taxon>Bacteria</taxon>
        <taxon>Bacillati</taxon>
        <taxon>Bacillota</taxon>
        <taxon>Bacilli</taxon>
        <taxon>Bacillales</taxon>
        <taxon>Bacillaceae</taxon>
        <taxon>Halalkalibacter</taxon>
    </lineage>
</organism>
<evidence type="ECO:0000313" key="4">
    <source>
        <dbReference type="EMBL" id="MCM3714518.1"/>
    </source>
</evidence>
<evidence type="ECO:0000313" key="5">
    <source>
        <dbReference type="Proteomes" id="UP001139179"/>
    </source>
</evidence>
<dbReference type="AlphaFoldDB" id="A0A9X2IQE7"/>
<dbReference type="Pfam" id="PF13791">
    <property type="entry name" value="Sigma_reg_C"/>
    <property type="match status" value="1"/>
</dbReference>
<dbReference type="RefSeq" id="WP_251223298.1">
    <property type="nucleotide sequence ID" value="NZ_JAMBOL010000008.1"/>
</dbReference>
<accession>A0A9X2IQE7</accession>
<keyword evidence="5" id="KW-1185">Reference proteome</keyword>
<name>A0A9X2IQE7_9BACI</name>
<comment type="caution">
    <text evidence="4">The sequence shown here is derived from an EMBL/GenBank/DDBJ whole genome shotgun (WGS) entry which is preliminary data.</text>
</comment>
<feature type="domain" description="Sigma factor regulator C-terminal" evidence="2">
    <location>
        <begin position="200"/>
        <end position="376"/>
    </location>
</feature>
<reference evidence="4" key="1">
    <citation type="submission" date="2022-05" db="EMBL/GenBank/DDBJ databases">
        <title>Comparative Genomics of Spacecraft Associated Microbes.</title>
        <authorList>
            <person name="Tran M.T."/>
            <person name="Wright A."/>
            <person name="Seuylemezian A."/>
            <person name="Eisen J."/>
            <person name="Coil D."/>
        </authorList>
    </citation>
    <scope>NUCLEOTIDE SEQUENCE</scope>
    <source>
        <strain evidence="4">214.1.1</strain>
    </source>
</reference>
<feature type="domain" description="Sigma factor regulator N-terminal" evidence="3">
    <location>
        <begin position="59"/>
        <end position="150"/>
    </location>
</feature>
<keyword evidence="1" id="KW-1133">Transmembrane helix</keyword>
<evidence type="ECO:0000259" key="2">
    <source>
        <dbReference type="Pfam" id="PF13791"/>
    </source>
</evidence>
<gene>
    <name evidence="4" type="ORF">M3202_10500</name>
</gene>
<evidence type="ECO:0000256" key="1">
    <source>
        <dbReference type="SAM" id="Phobius"/>
    </source>
</evidence>
<protein>
    <submittedName>
        <fullName evidence="4">Anti-sigma factor</fullName>
    </submittedName>
</protein>
<proteinExistence type="predicted"/>